<evidence type="ECO:0000313" key="3">
    <source>
        <dbReference type="EMBL" id="BCS28269.1"/>
    </source>
</evidence>
<dbReference type="Pfam" id="PF11374">
    <property type="entry name" value="DUF3176"/>
    <property type="match status" value="1"/>
</dbReference>
<dbReference type="RefSeq" id="XP_041560455.1">
    <property type="nucleotide sequence ID" value="XM_041694645.1"/>
</dbReference>
<name>A0A7R8AQH5_9EURO</name>
<accession>A0A7R8AQH5</accession>
<evidence type="ECO:0000256" key="1">
    <source>
        <dbReference type="SAM" id="MobiDB-lite"/>
    </source>
</evidence>
<keyword evidence="2" id="KW-0812">Transmembrane</keyword>
<keyword evidence="4" id="KW-1185">Reference proteome</keyword>
<dbReference type="InterPro" id="IPR021514">
    <property type="entry name" value="DUF3176"/>
</dbReference>
<feature type="compositionally biased region" description="Low complexity" evidence="1">
    <location>
        <begin position="51"/>
        <end position="66"/>
    </location>
</feature>
<keyword evidence="2" id="KW-0472">Membrane</keyword>
<feature type="transmembrane region" description="Helical" evidence="2">
    <location>
        <begin position="522"/>
        <end position="545"/>
    </location>
</feature>
<feature type="region of interest" description="Disordered" evidence="1">
    <location>
        <begin position="1"/>
        <end position="76"/>
    </location>
</feature>
<dbReference type="Proteomes" id="UP000654913">
    <property type="component" value="Chromosome 6"/>
</dbReference>
<feature type="transmembrane region" description="Helical" evidence="2">
    <location>
        <begin position="188"/>
        <end position="210"/>
    </location>
</feature>
<reference evidence="3" key="1">
    <citation type="submission" date="2021-01" db="EMBL/GenBank/DDBJ databases">
        <authorList>
            <consortium name="Aspergillus puulaauensis MK2 genome sequencing consortium"/>
            <person name="Kazuki M."/>
            <person name="Futagami T."/>
        </authorList>
    </citation>
    <scope>NUCLEOTIDE SEQUENCE</scope>
    <source>
        <strain evidence="3">MK2</strain>
    </source>
</reference>
<gene>
    <name evidence="3" type="ORF">APUU_61317S</name>
</gene>
<dbReference type="PANTHER" id="PTHR35394">
    <property type="entry name" value="DUF3176 DOMAIN-CONTAINING PROTEIN"/>
    <property type="match status" value="1"/>
</dbReference>
<proteinExistence type="predicted"/>
<dbReference type="PANTHER" id="PTHR35394:SF5">
    <property type="entry name" value="DUF3176 DOMAIN-CONTAINING PROTEIN"/>
    <property type="match status" value="1"/>
</dbReference>
<feature type="compositionally biased region" description="Polar residues" evidence="1">
    <location>
        <begin position="1"/>
        <end position="12"/>
    </location>
</feature>
<organism evidence="3 4">
    <name type="scientific">Aspergillus puulaauensis</name>
    <dbReference type="NCBI Taxonomy" id="1220207"/>
    <lineage>
        <taxon>Eukaryota</taxon>
        <taxon>Fungi</taxon>
        <taxon>Dikarya</taxon>
        <taxon>Ascomycota</taxon>
        <taxon>Pezizomycotina</taxon>
        <taxon>Eurotiomycetes</taxon>
        <taxon>Eurotiomycetidae</taxon>
        <taxon>Eurotiales</taxon>
        <taxon>Aspergillaceae</taxon>
        <taxon>Aspergillus</taxon>
    </lineage>
</organism>
<dbReference type="OrthoDB" id="5376804at2759"/>
<dbReference type="AlphaFoldDB" id="A0A7R8AQH5"/>
<keyword evidence="2" id="KW-1133">Transmembrane helix</keyword>
<evidence type="ECO:0000313" key="4">
    <source>
        <dbReference type="Proteomes" id="UP000654913"/>
    </source>
</evidence>
<dbReference type="GeneID" id="64978266"/>
<evidence type="ECO:0008006" key="5">
    <source>
        <dbReference type="Google" id="ProtNLM"/>
    </source>
</evidence>
<protein>
    <recommendedName>
        <fullName evidence="5">Transmembrane protein</fullName>
    </recommendedName>
</protein>
<evidence type="ECO:0000256" key="2">
    <source>
        <dbReference type="SAM" id="Phobius"/>
    </source>
</evidence>
<dbReference type="EMBL" id="AP024448">
    <property type="protein sequence ID" value="BCS28269.1"/>
    <property type="molecule type" value="Genomic_DNA"/>
</dbReference>
<sequence>MDSFELQQSPHASGTALVARNTEEDTASPRSLSSRRSSDDGGSDTQHRRNSSTSIRRQSPSPSPSSHGQEAGSSREDKSFLKATGHFLTGKDTWVWEISSLIFSATCVVAMVAVLLDTQGTVLSAWHLSIAPNTVISVLATVSKASLLLPVAESISQLKWLHFDKAHRLSDLDLYNSASRGPLGALLFLFRLPASLGALGAVITIVALAFDPFAQQLVSFPSRQASTNQAASFRTSQVYESGASFSAPTTQVENYQDFSMQGAIFSGLFGSQSPRAFTCPTSNCTWSNTLSSVSLGAVGKCENVTRSVVYDCKHDDNTLATDCNVTTPGGFHLTTKKRHQNASFRYTALNATTETTANSSVADFTSFAVWRPLEIQTLENFEVLECRLSVAAYLYSNITVTNNALNIESETVLPLEAVGPENPGLNDFRPATGNFPAEVVFSFHSADLLKTRDLLDEIFNAQAMVLRGSSTGLTTDLLMKGNLSSIVENIAWAVTERIRTGPNSTIASGTAYESETYIHVNWPWITLPVLVVLGAGALLAFTVAMNARHHATLWKSSNLAVLLHSVDELETPASSNGTTLTSIEALADTMRVLRGGNMEFIPRA</sequence>
<feature type="transmembrane region" description="Helical" evidence="2">
    <location>
        <begin position="94"/>
        <end position="116"/>
    </location>
</feature>
<dbReference type="KEGG" id="apuu:APUU_61317S"/>
<reference evidence="3" key="2">
    <citation type="submission" date="2021-02" db="EMBL/GenBank/DDBJ databases">
        <title>Aspergillus puulaauensis MK2 genome sequence.</title>
        <authorList>
            <person name="Futagami T."/>
            <person name="Mori K."/>
            <person name="Kadooka C."/>
            <person name="Tanaka T."/>
        </authorList>
    </citation>
    <scope>NUCLEOTIDE SEQUENCE</scope>
    <source>
        <strain evidence="3">MK2</strain>
    </source>
</reference>